<name>A0AA35WB43_GEOBA</name>
<evidence type="ECO:0000313" key="9">
    <source>
        <dbReference type="Proteomes" id="UP001174909"/>
    </source>
</evidence>
<feature type="transmembrane region" description="Helical" evidence="6">
    <location>
        <begin position="77"/>
        <end position="106"/>
    </location>
</feature>
<evidence type="ECO:0000256" key="2">
    <source>
        <dbReference type="ARBA" id="ARBA00010596"/>
    </source>
</evidence>
<evidence type="ECO:0000256" key="1">
    <source>
        <dbReference type="ARBA" id="ARBA00004141"/>
    </source>
</evidence>
<comment type="subcellular location">
    <subcellularLocation>
        <location evidence="6">Golgi apparatus membrane</location>
        <topology evidence="6">Multi-pass membrane protein</topology>
    </subcellularLocation>
    <subcellularLocation>
        <location evidence="1">Membrane</location>
        <topology evidence="1">Multi-pass membrane protein</topology>
    </subcellularLocation>
</comment>
<comment type="caution">
    <text evidence="6">Lacks conserved residue(s) required for the propagation of feature annotation.</text>
</comment>
<sequence>MSWNPRRRGSYGGLFAGFGFAYLPAVFTVPVTFMALQLDSFGQGLSGMIGFGVAVWTIVLSVFAVQANNNFSTGRAIAALFIPLAVFFILLLAFIAFVVVVIVIAVNEGFT</sequence>
<evidence type="ECO:0000313" key="8">
    <source>
        <dbReference type="EMBL" id="CAI8010721.1"/>
    </source>
</evidence>
<evidence type="ECO:0000256" key="6">
    <source>
        <dbReference type="RuleBase" id="RU361264"/>
    </source>
</evidence>
<organism evidence="8 9">
    <name type="scientific">Geodia barretti</name>
    <name type="common">Barrett's horny sponge</name>
    <dbReference type="NCBI Taxonomy" id="519541"/>
    <lineage>
        <taxon>Eukaryota</taxon>
        <taxon>Metazoa</taxon>
        <taxon>Porifera</taxon>
        <taxon>Demospongiae</taxon>
        <taxon>Heteroscleromorpha</taxon>
        <taxon>Tetractinellida</taxon>
        <taxon>Astrophorina</taxon>
        <taxon>Geodiidae</taxon>
        <taxon>Geodia</taxon>
    </lineage>
</organism>
<accession>A0AA35WB43</accession>
<comment type="similarity">
    <text evidence="2 6">Belongs to the YIP1 family.</text>
</comment>
<dbReference type="InterPro" id="IPR006977">
    <property type="entry name" value="Yip1_dom"/>
</dbReference>
<evidence type="ECO:0000259" key="7">
    <source>
        <dbReference type="Pfam" id="PF04893"/>
    </source>
</evidence>
<feature type="transmembrane region" description="Helical" evidence="6">
    <location>
        <begin position="12"/>
        <end position="33"/>
    </location>
</feature>
<keyword evidence="5 6" id="KW-0472">Membrane</keyword>
<keyword evidence="3 6" id="KW-0812">Transmembrane</keyword>
<comment type="caution">
    <text evidence="8">The sequence shown here is derived from an EMBL/GenBank/DDBJ whole genome shotgun (WGS) entry which is preliminary data.</text>
</comment>
<evidence type="ECO:0000256" key="4">
    <source>
        <dbReference type="ARBA" id="ARBA00022989"/>
    </source>
</evidence>
<keyword evidence="4 6" id="KW-1133">Transmembrane helix</keyword>
<feature type="domain" description="Yip1" evidence="7">
    <location>
        <begin position="7"/>
        <end position="93"/>
    </location>
</feature>
<evidence type="ECO:0000256" key="5">
    <source>
        <dbReference type="ARBA" id="ARBA00023136"/>
    </source>
</evidence>
<feature type="transmembrane region" description="Helical" evidence="6">
    <location>
        <begin position="45"/>
        <end position="65"/>
    </location>
</feature>
<keyword evidence="9" id="KW-1185">Reference proteome</keyword>
<dbReference type="Proteomes" id="UP001174909">
    <property type="component" value="Unassembled WGS sequence"/>
</dbReference>
<proteinExistence type="inferred from homology"/>
<protein>
    <recommendedName>
        <fullName evidence="6">Protein YIPF</fullName>
    </recommendedName>
</protein>
<dbReference type="GO" id="GO:0000139">
    <property type="term" value="C:Golgi membrane"/>
    <property type="evidence" value="ECO:0007669"/>
    <property type="project" value="UniProtKB-SubCell"/>
</dbReference>
<dbReference type="AlphaFoldDB" id="A0AA35WB43"/>
<reference evidence="8" key="1">
    <citation type="submission" date="2023-03" db="EMBL/GenBank/DDBJ databases">
        <authorList>
            <person name="Steffen K."/>
            <person name="Cardenas P."/>
        </authorList>
    </citation>
    <scope>NUCLEOTIDE SEQUENCE</scope>
</reference>
<dbReference type="EMBL" id="CASHTH010001060">
    <property type="protein sequence ID" value="CAI8010721.1"/>
    <property type="molecule type" value="Genomic_DNA"/>
</dbReference>
<gene>
    <name evidence="8" type="ORF">GBAR_LOCUS7030</name>
</gene>
<dbReference type="Pfam" id="PF04893">
    <property type="entry name" value="Yip1"/>
    <property type="match status" value="1"/>
</dbReference>
<evidence type="ECO:0000256" key="3">
    <source>
        <dbReference type="ARBA" id="ARBA00022692"/>
    </source>
</evidence>